<dbReference type="STRING" id="104087.PFAS1_27980"/>
<evidence type="ECO:0000256" key="14">
    <source>
        <dbReference type="SAM" id="Phobius"/>
    </source>
</evidence>
<comment type="subcellular location">
    <subcellularLocation>
        <location evidence="2">Membrane</location>
        <topology evidence="2">Multi-pass membrane protein</topology>
    </subcellularLocation>
</comment>
<feature type="domain" description="HAMP" evidence="16">
    <location>
        <begin position="185"/>
        <end position="237"/>
    </location>
</feature>
<gene>
    <name evidence="17" type="ORF">BK665_03420</name>
</gene>
<evidence type="ECO:0000256" key="9">
    <source>
        <dbReference type="ARBA" id="ARBA00022840"/>
    </source>
</evidence>
<evidence type="ECO:0000256" key="11">
    <source>
        <dbReference type="ARBA" id="ARBA00023012"/>
    </source>
</evidence>
<keyword evidence="11" id="KW-0902">Two-component regulatory system</keyword>
<dbReference type="InterPro" id="IPR050428">
    <property type="entry name" value="TCS_sensor_his_kinase"/>
</dbReference>
<organism evidence="17 18">
    <name type="scientific">Pseudomonas frederiksbergensis</name>
    <dbReference type="NCBI Taxonomy" id="104087"/>
    <lineage>
        <taxon>Bacteria</taxon>
        <taxon>Pseudomonadati</taxon>
        <taxon>Pseudomonadota</taxon>
        <taxon>Gammaproteobacteria</taxon>
        <taxon>Pseudomonadales</taxon>
        <taxon>Pseudomonadaceae</taxon>
        <taxon>Pseudomonas</taxon>
    </lineage>
</organism>
<dbReference type="AlphaFoldDB" id="A0A423KRB8"/>
<dbReference type="InterPro" id="IPR003594">
    <property type="entry name" value="HATPase_dom"/>
</dbReference>
<dbReference type="SMART" id="SM00388">
    <property type="entry name" value="HisKA"/>
    <property type="match status" value="1"/>
</dbReference>
<dbReference type="InterPro" id="IPR005467">
    <property type="entry name" value="His_kinase_dom"/>
</dbReference>
<dbReference type="SUPFAM" id="SSF55874">
    <property type="entry name" value="ATPase domain of HSP90 chaperone/DNA topoisomerase II/histidine kinase"/>
    <property type="match status" value="1"/>
</dbReference>
<dbReference type="PANTHER" id="PTHR45436:SF14">
    <property type="entry name" value="SENSOR PROTEIN QSEC"/>
    <property type="match status" value="1"/>
</dbReference>
<evidence type="ECO:0000256" key="4">
    <source>
        <dbReference type="ARBA" id="ARBA00022553"/>
    </source>
</evidence>
<evidence type="ECO:0000259" key="15">
    <source>
        <dbReference type="PROSITE" id="PS50109"/>
    </source>
</evidence>
<dbReference type="PRINTS" id="PR00344">
    <property type="entry name" value="BCTRLSENSOR"/>
</dbReference>
<evidence type="ECO:0000256" key="8">
    <source>
        <dbReference type="ARBA" id="ARBA00022777"/>
    </source>
</evidence>
<dbReference type="CDD" id="cd00075">
    <property type="entry name" value="HATPase"/>
    <property type="match status" value="1"/>
</dbReference>
<evidence type="ECO:0000313" key="17">
    <source>
        <dbReference type="EMBL" id="RON57916.1"/>
    </source>
</evidence>
<dbReference type="RefSeq" id="WP_123402965.1">
    <property type="nucleotide sequence ID" value="NZ_MOBP01000002.1"/>
</dbReference>
<dbReference type="PROSITE" id="PS50885">
    <property type="entry name" value="HAMP"/>
    <property type="match status" value="1"/>
</dbReference>
<accession>A0A423KRB8</accession>
<dbReference type="InterPro" id="IPR036890">
    <property type="entry name" value="HATPase_C_sf"/>
</dbReference>
<dbReference type="InterPro" id="IPR036097">
    <property type="entry name" value="HisK_dim/P_sf"/>
</dbReference>
<dbReference type="InterPro" id="IPR004358">
    <property type="entry name" value="Sig_transdc_His_kin-like_C"/>
</dbReference>
<dbReference type="OrthoDB" id="9809766at2"/>
<dbReference type="InterPro" id="IPR003661">
    <property type="entry name" value="HisK_dim/P_dom"/>
</dbReference>
<proteinExistence type="predicted"/>
<dbReference type="EC" id="2.7.13.3" evidence="3"/>
<evidence type="ECO:0000256" key="5">
    <source>
        <dbReference type="ARBA" id="ARBA00022679"/>
    </source>
</evidence>
<keyword evidence="4" id="KW-0597">Phosphoprotein</keyword>
<dbReference type="Gene3D" id="1.10.287.130">
    <property type="match status" value="1"/>
</dbReference>
<dbReference type="GO" id="GO:0005524">
    <property type="term" value="F:ATP binding"/>
    <property type="evidence" value="ECO:0007669"/>
    <property type="project" value="UniProtKB-KW"/>
</dbReference>
<dbReference type="Proteomes" id="UP000283627">
    <property type="component" value="Unassembled WGS sequence"/>
</dbReference>
<reference evidence="17 18" key="1">
    <citation type="submission" date="2016-10" db="EMBL/GenBank/DDBJ databases">
        <title>Comparative genome analysis of multiple Pseudomonas spp. focuses on biocontrol and plant growth promoting traits.</title>
        <authorList>
            <person name="Tao X.-Y."/>
            <person name="Taylor C.G."/>
        </authorList>
    </citation>
    <scope>NUCLEOTIDE SEQUENCE [LARGE SCALE GENOMIC DNA]</scope>
    <source>
        <strain evidence="17 18">39A2</strain>
    </source>
</reference>
<evidence type="ECO:0000256" key="1">
    <source>
        <dbReference type="ARBA" id="ARBA00000085"/>
    </source>
</evidence>
<evidence type="ECO:0000256" key="2">
    <source>
        <dbReference type="ARBA" id="ARBA00004141"/>
    </source>
</evidence>
<dbReference type="Pfam" id="PF00512">
    <property type="entry name" value="HisKA"/>
    <property type="match status" value="1"/>
</dbReference>
<evidence type="ECO:0000256" key="13">
    <source>
        <dbReference type="SAM" id="MobiDB-lite"/>
    </source>
</evidence>
<comment type="caution">
    <text evidence="17">The sequence shown here is derived from an EMBL/GenBank/DDBJ whole genome shotgun (WGS) entry which is preliminary data.</text>
</comment>
<keyword evidence="6 14" id="KW-0812">Transmembrane</keyword>
<evidence type="ECO:0000256" key="10">
    <source>
        <dbReference type="ARBA" id="ARBA00022989"/>
    </source>
</evidence>
<evidence type="ECO:0000259" key="16">
    <source>
        <dbReference type="PROSITE" id="PS50885"/>
    </source>
</evidence>
<dbReference type="Pfam" id="PF02518">
    <property type="entry name" value="HATPase_c"/>
    <property type="match status" value="1"/>
</dbReference>
<dbReference type="InterPro" id="IPR003660">
    <property type="entry name" value="HAMP_dom"/>
</dbReference>
<feature type="transmembrane region" description="Helical" evidence="14">
    <location>
        <begin position="170"/>
        <end position="188"/>
    </location>
</feature>
<keyword evidence="5" id="KW-0808">Transferase</keyword>
<keyword evidence="12 14" id="KW-0472">Membrane</keyword>
<feature type="domain" description="Histidine kinase" evidence="15">
    <location>
        <begin position="245"/>
        <end position="456"/>
    </location>
</feature>
<evidence type="ECO:0000313" key="18">
    <source>
        <dbReference type="Proteomes" id="UP000283627"/>
    </source>
</evidence>
<dbReference type="PANTHER" id="PTHR45436">
    <property type="entry name" value="SENSOR HISTIDINE KINASE YKOH"/>
    <property type="match status" value="1"/>
</dbReference>
<dbReference type="PROSITE" id="PS50109">
    <property type="entry name" value="HIS_KIN"/>
    <property type="match status" value="1"/>
</dbReference>
<dbReference type="EMBL" id="MOBP01000002">
    <property type="protein sequence ID" value="RON57916.1"/>
    <property type="molecule type" value="Genomic_DNA"/>
</dbReference>
<dbReference type="InterPro" id="IPR013727">
    <property type="entry name" value="2CSK_N"/>
</dbReference>
<dbReference type="CDD" id="cd00082">
    <property type="entry name" value="HisKA"/>
    <property type="match status" value="1"/>
</dbReference>
<dbReference type="SMART" id="SM00387">
    <property type="entry name" value="HATPase_c"/>
    <property type="match status" value="1"/>
</dbReference>
<dbReference type="GO" id="GO:0005886">
    <property type="term" value="C:plasma membrane"/>
    <property type="evidence" value="ECO:0007669"/>
    <property type="project" value="TreeGrafter"/>
</dbReference>
<feature type="region of interest" description="Disordered" evidence="13">
    <location>
        <begin position="453"/>
        <end position="473"/>
    </location>
</feature>
<evidence type="ECO:0000256" key="12">
    <source>
        <dbReference type="ARBA" id="ARBA00023136"/>
    </source>
</evidence>
<dbReference type="Gene3D" id="3.30.565.10">
    <property type="entry name" value="Histidine kinase-like ATPase, C-terminal domain"/>
    <property type="match status" value="1"/>
</dbReference>
<evidence type="ECO:0000256" key="3">
    <source>
        <dbReference type="ARBA" id="ARBA00012438"/>
    </source>
</evidence>
<keyword evidence="9" id="KW-0067">ATP-binding</keyword>
<evidence type="ECO:0000256" key="6">
    <source>
        <dbReference type="ARBA" id="ARBA00022692"/>
    </source>
</evidence>
<keyword evidence="10 14" id="KW-1133">Transmembrane helix</keyword>
<protein>
    <recommendedName>
        <fullName evidence="3">histidine kinase</fullName>
        <ecNumber evidence="3">2.7.13.3</ecNumber>
    </recommendedName>
</protein>
<keyword evidence="7" id="KW-0547">Nucleotide-binding</keyword>
<evidence type="ECO:0000256" key="7">
    <source>
        <dbReference type="ARBA" id="ARBA00022741"/>
    </source>
</evidence>
<keyword evidence="8 17" id="KW-0418">Kinase</keyword>
<sequence length="473" mass="51916">MNSIRRRTLTLIIGLLLAGLALISVLNLHDSNHEIAEVYDAQLAQNARLLQGVMRMPLASKERVELYQAFNKALGEAEPRVDGHPYETKIAFQVWNHQGEVLVHTVSAPSFKSPPSIPGFSDVVDVNGRHWRAFVLEDKQNALRIWVGERDDVRSDLVDRILRHTLGPNVLGSLILAFLIWLAIGWGLKPLADMAATLRARHSGSLEPLQLAPLPSELEPMQAALNRMLAQIQELLGRERRFIADAAHEMRTPLAVLRVHAQNLLEAGTEQERRESLEFLISGVDRTSRLVNQLLTMARLEPKASAPLLNTIDLTSAVRDSLVQLTPWLLSKDLELAFDVNDGSFQVAADAAAIDIALNNLITNAANFSPEHGVITVRLSQAGGFYSLSVEDQGPGINEVDQERLFERFYSRGNAQGAGLGLTIVHTIATRLGGRITLVNRAEGGLRATLDIPDGSNRSTLANSPLADTPEGY</sequence>
<name>A0A423KRB8_9PSED</name>
<dbReference type="Pfam" id="PF08521">
    <property type="entry name" value="2CSK_N"/>
    <property type="match status" value="1"/>
</dbReference>
<comment type="catalytic activity">
    <reaction evidence="1">
        <text>ATP + protein L-histidine = ADP + protein N-phospho-L-histidine.</text>
        <dbReference type="EC" id="2.7.13.3"/>
    </reaction>
</comment>
<dbReference type="SUPFAM" id="SSF47384">
    <property type="entry name" value="Homodimeric domain of signal transducing histidine kinase"/>
    <property type="match status" value="1"/>
</dbReference>
<dbReference type="GO" id="GO:0000155">
    <property type="term" value="F:phosphorelay sensor kinase activity"/>
    <property type="evidence" value="ECO:0007669"/>
    <property type="project" value="InterPro"/>
</dbReference>